<dbReference type="EMBL" id="JANJQO010000887">
    <property type="protein sequence ID" value="KAJ2974003.1"/>
    <property type="molecule type" value="Genomic_DNA"/>
</dbReference>
<name>A0ACC1N5D4_9HYPO</name>
<comment type="caution">
    <text evidence="1">The sequence shown here is derived from an EMBL/GenBank/DDBJ whole genome shotgun (WGS) entry which is preliminary data.</text>
</comment>
<accession>A0ACC1N5D4</accession>
<keyword evidence="2" id="KW-1185">Reference proteome</keyword>
<proteinExistence type="predicted"/>
<evidence type="ECO:0000313" key="2">
    <source>
        <dbReference type="Proteomes" id="UP001143910"/>
    </source>
</evidence>
<organism evidence="1 2">
    <name type="scientific">Zarea fungicola</name>
    <dbReference type="NCBI Taxonomy" id="93591"/>
    <lineage>
        <taxon>Eukaryota</taxon>
        <taxon>Fungi</taxon>
        <taxon>Dikarya</taxon>
        <taxon>Ascomycota</taxon>
        <taxon>Pezizomycotina</taxon>
        <taxon>Sordariomycetes</taxon>
        <taxon>Hypocreomycetidae</taxon>
        <taxon>Hypocreales</taxon>
        <taxon>Cordycipitaceae</taxon>
        <taxon>Zarea</taxon>
    </lineage>
</organism>
<evidence type="ECO:0000313" key="1">
    <source>
        <dbReference type="EMBL" id="KAJ2974003.1"/>
    </source>
</evidence>
<sequence>MSQYVKFHKWSNLRGAGDERPTAEQIVRDYGKEGGLGGRVIVLTGVSGGIGAATATALAKTGATVFCAGRDVEKMKAAVPSIVALPTIHFLALDLSSMASVRAFAKDVLARTETINCLINNAGGIRVERSETVDGFEWTLAVNYLGHFLLFNLLKERLLASATAECPSRVVNVASMGHRHTGIVWDNLQFSGDSYNASLAYGQAKTAEIYMATEIERRWGAQHLHAWSLQPGGVMTSNFFKDSGWSKSRIDSMEKNWPSEMFKSKEQGAATTVWAAISDDVLAAGVRGRYLEDVAVAKPMEDTERPNLQGFAAHAYNEPLERKLWTVTESLLEGHLQEN</sequence>
<dbReference type="Proteomes" id="UP001143910">
    <property type="component" value="Unassembled WGS sequence"/>
</dbReference>
<reference evidence="1" key="1">
    <citation type="submission" date="2022-08" db="EMBL/GenBank/DDBJ databases">
        <title>Genome Sequence of Lecanicillium fungicola.</title>
        <authorList>
            <person name="Buettner E."/>
        </authorList>
    </citation>
    <scope>NUCLEOTIDE SEQUENCE</scope>
    <source>
        <strain evidence="1">Babe33</strain>
    </source>
</reference>
<gene>
    <name evidence="1" type="ORF">NQ176_g6281</name>
</gene>
<protein>
    <submittedName>
        <fullName evidence="1">Uncharacterized protein</fullName>
    </submittedName>
</protein>